<evidence type="ECO:0000313" key="22">
    <source>
        <dbReference type="Proteomes" id="UP000433883"/>
    </source>
</evidence>
<comment type="similarity">
    <text evidence="2">Belongs to the peptidase S8 family. Furin subfamily.</text>
</comment>
<evidence type="ECO:0000256" key="13">
    <source>
        <dbReference type="PIRSR" id="PIRSR615500-1"/>
    </source>
</evidence>
<dbReference type="InterPro" id="IPR008979">
    <property type="entry name" value="Galactose-bd-like_sf"/>
</dbReference>
<dbReference type="Proteomes" id="UP000433883">
    <property type="component" value="Unassembled WGS sequence"/>
</dbReference>
<evidence type="ECO:0000256" key="7">
    <source>
        <dbReference type="ARBA" id="ARBA00022825"/>
    </source>
</evidence>
<comment type="subcellular location">
    <subcellularLocation>
        <location evidence="1">Membrane</location>
    </subcellularLocation>
</comment>
<evidence type="ECO:0000313" key="20">
    <source>
        <dbReference type="EMBL" id="KAE9984199.1"/>
    </source>
</evidence>
<dbReference type="PROSITE" id="PS00136">
    <property type="entry name" value="SUBTILASE_ASP"/>
    <property type="match status" value="1"/>
</dbReference>
<keyword evidence="3 14" id="KW-0645">Protease</keyword>
<reference evidence="19 22" key="1">
    <citation type="submission" date="2019-11" db="EMBL/GenBank/DDBJ databases">
        <title>Venturia inaequalis Genome Resource.</title>
        <authorList>
            <person name="Lichtner F.J."/>
        </authorList>
    </citation>
    <scope>NUCLEOTIDE SEQUENCE [LARGE SCALE GENOMIC DNA]</scope>
    <source>
        <strain evidence="21 23">120213</strain>
        <strain evidence="19">Bline_iso_100314</strain>
        <strain evidence="20 24">DMI_063113</strain>
    </source>
</reference>
<feature type="compositionally biased region" description="Acidic residues" evidence="15">
    <location>
        <begin position="809"/>
        <end position="822"/>
    </location>
</feature>
<dbReference type="FunFam" id="2.60.120.260:FF:000026">
    <property type="entry name" value="proprotein convertase subtilisin/kexin type 7"/>
    <property type="match status" value="1"/>
</dbReference>
<name>A0A8H3YRT5_VENIN</name>
<keyword evidence="5 17" id="KW-0732">Signal</keyword>
<evidence type="ECO:0000256" key="11">
    <source>
        <dbReference type="ARBA" id="ARBA00023145"/>
    </source>
</evidence>
<sequence length="835" mass="91583">MRYSLLLALFAGAACAARRNYETHDYYAIHLDSSSSPSELAEHLGLSNEGQLASLDDHFIFSAPKHHNDIVDDSIQELRRRRKRKRNADTEPHILDGVRWNQKQVLRKRLVKRSVLPPPTRDETETTAATAARAEVAKSLKINDPIFNEQWHIFNTKEVGHDLNVTGVWAMGITGKGATVSIIDDGLDMDSLDLKPNYFAQGSYDFNEHEDEPKPRLSDDQHGTRCAGEVAAARNDVCGVGVAYDSRISGIRILSKPISDADEAESVIYGFQENDIYSCSWGPPDDGKTMEAPGILIKKAMLQAVQKGRGGKGTIYVFAAGNGAAAEDNCNFDGYTNSILSITVGAIDKTDRHPYYSEKCSAQLVVTYSSGNNEAIHTTDVGVDKCTKSHGGTSAAGPIAAGVYALALSARPELTWRDMQWITVMTAVPFFVDEPEKSWQVTATGKKFSHQFGYGKLDAYAVVDAAKSWKLVKPQAWLFTPWIHVKADIPQGDQGLHSTFKVTKEMMQEANLERVEHIIVTMNIEHSRRGDLSVELKSPSGLTSHLSTTRRGDEEPKGYRDWSFMSVVHFGEDGVGEWTVIVKDTEVNTHNGTFTDWRLKVFGESKDAGKATLLPMPNAEDDDDHDSISASLVSTASISLPTSTADLGDPSTHPTRPAISKPTDEAAATSISASISGMPTGTAPFEAPTAATPTSPPTSTPSSEADKGEQKEQEHFLPSLFPTFGVSKRTQVWIYGALSIILVFISGLLTYFFVQRRKKLAAGRDSYEFEMLDDGDDEGTGLTSGLTGARGSKKQPRRAGELYDAFAGESDEDELFSEDEEDRPYRDQDQDDEEE</sequence>
<evidence type="ECO:0000256" key="9">
    <source>
        <dbReference type="ARBA" id="ARBA00022989"/>
    </source>
</evidence>
<proteinExistence type="inferred from homology"/>
<dbReference type="PANTHER" id="PTHR42884:SF14">
    <property type="entry name" value="NEUROENDOCRINE CONVERTASE 1"/>
    <property type="match status" value="1"/>
</dbReference>
<evidence type="ECO:0000256" key="12">
    <source>
        <dbReference type="ARBA" id="ARBA00023180"/>
    </source>
</evidence>
<evidence type="ECO:0000313" key="21">
    <source>
        <dbReference type="EMBL" id="KAE9987085.1"/>
    </source>
</evidence>
<accession>A0A8H3YRT5</accession>
<dbReference type="GO" id="GO:0004252">
    <property type="term" value="F:serine-type endopeptidase activity"/>
    <property type="evidence" value="ECO:0007669"/>
    <property type="project" value="UniProtKB-UniRule"/>
</dbReference>
<evidence type="ECO:0000313" key="19">
    <source>
        <dbReference type="EMBL" id="KAE9967151.1"/>
    </source>
</evidence>
<dbReference type="GO" id="GO:0016485">
    <property type="term" value="P:protein processing"/>
    <property type="evidence" value="ECO:0007669"/>
    <property type="project" value="TreeGrafter"/>
</dbReference>
<feature type="signal peptide" evidence="17">
    <location>
        <begin position="1"/>
        <end position="16"/>
    </location>
</feature>
<dbReference type="CDD" id="cd04059">
    <property type="entry name" value="Peptidases_S8_Protein_convertases_Kexins_Furin-like"/>
    <property type="match status" value="1"/>
</dbReference>
<dbReference type="EMBL" id="WNWS01000022">
    <property type="protein sequence ID" value="KAE9987085.1"/>
    <property type="molecule type" value="Genomic_DNA"/>
</dbReference>
<keyword evidence="9 16" id="KW-1133">Transmembrane helix</keyword>
<dbReference type="PRINTS" id="PR00723">
    <property type="entry name" value="SUBTILISIN"/>
</dbReference>
<feature type="active site" description="Charge relay system" evidence="13 14">
    <location>
        <position position="394"/>
    </location>
</feature>
<evidence type="ECO:0000256" key="1">
    <source>
        <dbReference type="ARBA" id="ARBA00004370"/>
    </source>
</evidence>
<keyword evidence="24" id="KW-1185">Reference proteome</keyword>
<comment type="caution">
    <text evidence="19">The sequence shown here is derived from an EMBL/GenBank/DDBJ whole genome shotgun (WGS) entry which is preliminary data.</text>
</comment>
<keyword evidence="7 14" id="KW-0720">Serine protease</keyword>
<dbReference type="PROSITE" id="PS51829">
    <property type="entry name" value="P_HOMO_B"/>
    <property type="match status" value="1"/>
</dbReference>
<keyword evidence="4 16" id="KW-0812">Transmembrane</keyword>
<feature type="active site" description="Charge relay system" evidence="13 14">
    <location>
        <position position="222"/>
    </location>
</feature>
<evidence type="ECO:0000256" key="17">
    <source>
        <dbReference type="SAM" id="SignalP"/>
    </source>
</evidence>
<evidence type="ECO:0000256" key="4">
    <source>
        <dbReference type="ARBA" id="ARBA00022692"/>
    </source>
</evidence>
<dbReference type="InterPro" id="IPR023828">
    <property type="entry name" value="Peptidase_S8_Ser-AS"/>
</dbReference>
<evidence type="ECO:0000256" key="15">
    <source>
        <dbReference type="SAM" id="MobiDB-lite"/>
    </source>
</evidence>
<keyword evidence="10 16" id="KW-0472">Membrane</keyword>
<evidence type="ECO:0000313" key="23">
    <source>
        <dbReference type="Proteomes" id="UP000447873"/>
    </source>
</evidence>
<dbReference type="GO" id="GO:0000139">
    <property type="term" value="C:Golgi membrane"/>
    <property type="evidence" value="ECO:0007669"/>
    <property type="project" value="TreeGrafter"/>
</dbReference>
<dbReference type="PROSITE" id="PS51892">
    <property type="entry name" value="SUBTILASE"/>
    <property type="match status" value="1"/>
</dbReference>
<dbReference type="SUPFAM" id="SSF52743">
    <property type="entry name" value="Subtilisin-like"/>
    <property type="match status" value="1"/>
</dbReference>
<dbReference type="InterPro" id="IPR038466">
    <property type="entry name" value="S8_pro-domain_sf"/>
</dbReference>
<dbReference type="InterPro" id="IPR034182">
    <property type="entry name" value="Kexin/furin"/>
</dbReference>
<feature type="active site" description="Charge relay system" evidence="13 14">
    <location>
        <position position="184"/>
    </location>
</feature>
<evidence type="ECO:0000256" key="10">
    <source>
        <dbReference type="ARBA" id="ARBA00023136"/>
    </source>
</evidence>
<feature type="compositionally biased region" description="Low complexity" evidence="15">
    <location>
        <begin position="666"/>
        <end position="693"/>
    </location>
</feature>
<dbReference type="Gene3D" id="3.30.70.850">
    <property type="entry name" value="Peptidase S8, pro-domain"/>
    <property type="match status" value="1"/>
</dbReference>
<dbReference type="Gene3D" id="2.60.120.260">
    <property type="entry name" value="Galactose-binding domain-like"/>
    <property type="match status" value="1"/>
</dbReference>
<dbReference type="Pfam" id="PF00082">
    <property type="entry name" value="Peptidase_S8"/>
    <property type="match status" value="1"/>
</dbReference>
<evidence type="ECO:0000256" key="8">
    <source>
        <dbReference type="ARBA" id="ARBA00022837"/>
    </source>
</evidence>
<keyword evidence="8" id="KW-0106">Calcium</keyword>
<dbReference type="Gene3D" id="3.40.50.200">
    <property type="entry name" value="Peptidase S8/S53 domain"/>
    <property type="match status" value="1"/>
</dbReference>
<evidence type="ECO:0000256" key="6">
    <source>
        <dbReference type="ARBA" id="ARBA00022801"/>
    </source>
</evidence>
<keyword evidence="12" id="KW-0325">Glycoprotein</keyword>
<dbReference type="EMBL" id="WNWR01000300">
    <property type="protein sequence ID" value="KAE9984199.1"/>
    <property type="molecule type" value="Genomic_DNA"/>
</dbReference>
<dbReference type="InterPro" id="IPR036852">
    <property type="entry name" value="Peptidase_S8/S53_dom_sf"/>
</dbReference>
<dbReference type="PROSITE" id="PS00137">
    <property type="entry name" value="SUBTILASE_HIS"/>
    <property type="match status" value="1"/>
</dbReference>
<feature type="domain" description="P/Homo B" evidence="18">
    <location>
        <begin position="472"/>
        <end position="607"/>
    </location>
</feature>
<evidence type="ECO:0000256" key="2">
    <source>
        <dbReference type="ARBA" id="ARBA00005325"/>
    </source>
</evidence>
<gene>
    <name evidence="19" type="ORF">BLS_006551</name>
    <name evidence="20" type="ORF">EG327_005215</name>
    <name evidence="21" type="ORF">EG328_003867</name>
</gene>
<feature type="compositionally biased region" description="Basic and acidic residues" evidence="15">
    <location>
        <begin position="704"/>
        <end position="713"/>
    </location>
</feature>
<dbReference type="InterPro" id="IPR022398">
    <property type="entry name" value="Peptidase_S8_His-AS"/>
</dbReference>
<dbReference type="Proteomes" id="UP000490939">
    <property type="component" value="Unassembled WGS sequence"/>
</dbReference>
<feature type="chain" id="PRO_5044691015" description="P/Homo B domain-containing protein" evidence="17">
    <location>
        <begin position="17"/>
        <end position="835"/>
    </location>
</feature>
<keyword evidence="11" id="KW-0865">Zymogen</keyword>
<dbReference type="InterPro" id="IPR015500">
    <property type="entry name" value="Peptidase_S8_subtilisin-rel"/>
</dbReference>
<keyword evidence="6 14" id="KW-0378">Hydrolase</keyword>
<dbReference type="SUPFAM" id="SSF49785">
    <property type="entry name" value="Galactose-binding domain-like"/>
    <property type="match status" value="1"/>
</dbReference>
<dbReference type="PROSITE" id="PS51257">
    <property type="entry name" value="PROKAR_LIPOPROTEIN"/>
    <property type="match status" value="1"/>
</dbReference>
<evidence type="ECO:0000259" key="18">
    <source>
        <dbReference type="PROSITE" id="PS51829"/>
    </source>
</evidence>
<evidence type="ECO:0000256" key="5">
    <source>
        <dbReference type="ARBA" id="ARBA00022729"/>
    </source>
</evidence>
<evidence type="ECO:0000256" key="14">
    <source>
        <dbReference type="PROSITE-ProRule" id="PRU01240"/>
    </source>
</evidence>
<dbReference type="EMBL" id="WNWQ01000485">
    <property type="protein sequence ID" value="KAE9967151.1"/>
    <property type="molecule type" value="Genomic_DNA"/>
</dbReference>
<dbReference type="PANTHER" id="PTHR42884">
    <property type="entry name" value="PROPROTEIN CONVERTASE SUBTILISIN/KEXIN-RELATED"/>
    <property type="match status" value="1"/>
</dbReference>
<dbReference type="InterPro" id="IPR023827">
    <property type="entry name" value="Peptidase_S8_Asp-AS"/>
</dbReference>
<dbReference type="InterPro" id="IPR002884">
    <property type="entry name" value="P_dom"/>
</dbReference>
<feature type="region of interest" description="Disordered" evidence="15">
    <location>
        <begin position="641"/>
        <end position="713"/>
    </location>
</feature>
<organism evidence="19 22">
    <name type="scientific">Venturia inaequalis</name>
    <name type="common">Apple scab fungus</name>
    <dbReference type="NCBI Taxonomy" id="5025"/>
    <lineage>
        <taxon>Eukaryota</taxon>
        <taxon>Fungi</taxon>
        <taxon>Dikarya</taxon>
        <taxon>Ascomycota</taxon>
        <taxon>Pezizomycotina</taxon>
        <taxon>Dothideomycetes</taxon>
        <taxon>Pleosporomycetidae</taxon>
        <taxon>Venturiales</taxon>
        <taxon>Venturiaceae</taxon>
        <taxon>Venturia</taxon>
    </lineage>
</organism>
<evidence type="ECO:0000256" key="3">
    <source>
        <dbReference type="ARBA" id="ARBA00022670"/>
    </source>
</evidence>
<dbReference type="FunFam" id="3.40.50.200:FF:000005">
    <property type="entry name" value="Proprotein convertase subtilisin/kexin type 7"/>
    <property type="match status" value="1"/>
</dbReference>
<dbReference type="GO" id="GO:0005802">
    <property type="term" value="C:trans-Golgi network"/>
    <property type="evidence" value="ECO:0007669"/>
    <property type="project" value="TreeGrafter"/>
</dbReference>
<protein>
    <recommendedName>
        <fullName evidence="18">P/Homo B domain-containing protein</fullName>
    </recommendedName>
</protein>
<feature type="transmembrane region" description="Helical" evidence="16">
    <location>
        <begin position="732"/>
        <end position="754"/>
    </location>
</feature>
<dbReference type="InterPro" id="IPR000209">
    <property type="entry name" value="Peptidase_S8/S53_dom"/>
</dbReference>
<evidence type="ECO:0000256" key="16">
    <source>
        <dbReference type="SAM" id="Phobius"/>
    </source>
</evidence>
<evidence type="ECO:0000313" key="24">
    <source>
        <dbReference type="Proteomes" id="UP000490939"/>
    </source>
</evidence>
<dbReference type="Pfam" id="PF01483">
    <property type="entry name" value="P_proprotein"/>
    <property type="match status" value="1"/>
</dbReference>
<dbReference type="PROSITE" id="PS00138">
    <property type="entry name" value="SUBTILASE_SER"/>
    <property type="match status" value="1"/>
</dbReference>
<feature type="region of interest" description="Disordered" evidence="15">
    <location>
        <begin position="771"/>
        <end position="835"/>
    </location>
</feature>
<dbReference type="AlphaFoldDB" id="A0A8H3YRT5"/>
<dbReference type="GO" id="GO:0007323">
    <property type="term" value="P:peptide pheromone maturation"/>
    <property type="evidence" value="ECO:0007669"/>
    <property type="project" value="UniProtKB-ARBA"/>
</dbReference>
<dbReference type="Proteomes" id="UP000447873">
    <property type="component" value="Unassembled WGS sequence"/>
</dbReference>